<reference evidence="1 2" key="2">
    <citation type="submission" date="2014-09" db="EMBL/GenBank/DDBJ databases">
        <authorList>
            <consortium name="NBRP consortium"/>
            <person name="Sawabe T."/>
            <person name="Meirelles P."/>
            <person name="Nakanishi M."/>
            <person name="Sayaka M."/>
            <person name="Hattori M."/>
            <person name="Ohkuma M."/>
        </authorList>
    </citation>
    <scope>NUCLEOTIDE SEQUENCE [LARGE SCALE GENOMIC DNA]</scope>
    <source>
        <strain evidence="2">JCM19235</strain>
    </source>
</reference>
<protein>
    <submittedName>
        <fullName evidence="1">Uncharacterized protein</fullName>
    </submittedName>
</protein>
<proteinExistence type="predicted"/>
<name>A0A090S0J4_9VIBR</name>
<dbReference type="RefSeq" id="WP_042475725.1">
    <property type="nucleotide sequence ID" value="NZ_CP090438.1"/>
</dbReference>
<gene>
    <name evidence="1" type="ORF">JCM19235_540</name>
</gene>
<sequence>MTLPIEWFKNSYVRVQKWDAEGLSLIEAESALETYLTDNNPISLEMADYIAENWTCRRIQMLDSESRRTLMKIWDEREIAAKA</sequence>
<dbReference type="EMBL" id="BBMR01000007">
    <property type="protein sequence ID" value="GAL21265.1"/>
    <property type="molecule type" value="Genomic_DNA"/>
</dbReference>
<organism evidence="1 2">
    <name type="scientific">Vibrio maritimus</name>
    <dbReference type="NCBI Taxonomy" id="990268"/>
    <lineage>
        <taxon>Bacteria</taxon>
        <taxon>Pseudomonadati</taxon>
        <taxon>Pseudomonadota</taxon>
        <taxon>Gammaproteobacteria</taxon>
        <taxon>Vibrionales</taxon>
        <taxon>Vibrionaceae</taxon>
        <taxon>Vibrio</taxon>
    </lineage>
</organism>
<comment type="caution">
    <text evidence="1">The sequence shown here is derived from an EMBL/GenBank/DDBJ whole genome shotgun (WGS) entry which is preliminary data.</text>
</comment>
<keyword evidence="2" id="KW-1185">Reference proteome</keyword>
<dbReference type="Proteomes" id="UP000029228">
    <property type="component" value="Unassembled WGS sequence"/>
</dbReference>
<evidence type="ECO:0000313" key="1">
    <source>
        <dbReference type="EMBL" id="GAL21265.1"/>
    </source>
</evidence>
<accession>A0A090S0J4</accession>
<dbReference type="AlphaFoldDB" id="A0A090S0J4"/>
<dbReference type="OrthoDB" id="5819232at2"/>
<reference evidence="1 2" key="1">
    <citation type="submission" date="2014-09" db="EMBL/GenBank/DDBJ databases">
        <title>Vibrio maritimus JCM 19235. (C45) whole genome shotgun sequence.</title>
        <authorList>
            <person name="Sawabe T."/>
            <person name="Meirelles P."/>
            <person name="Nakanishi M."/>
            <person name="Sayaka M."/>
            <person name="Hattori M."/>
            <person name="Ohkuma M."/>
        </authorList>
    </citation>
    <scope>NUCLEOTIDE SEQUENCE [LARGE SCALE GENOMIC DNA]</scope>
    <source>
        <strain evidence="2">JCM19235</strain>
    </source>
</reference>
<evidence type="ECO:0000313" key="2">
    <source>
        <dbReference type="Proteomes" id="UP000029228"/>
    </source>
</evidence>